<dbReference type="EMBL" id="UINC01075475">
    <property type="protein sequence ID" value="SVC13693.1"/>
    <property type="molecule type" value="Genomic_DNA"/>
</dbReference>
<keyword evidence="1" id="KW-1133">Transmembrane helix</keyword>
<sequence length="178" mass="19954">VIGTTLIGFFVISTFNVLLGILKESGQITKRIQANWVANSYMEQITHFPFTDPDDTDPEDGSDRDDVDDFDDYSVVNYGLTVTVNVNDAEVDAGIISLSEFPLDNPDFKQVRVTISDGGLSEPIELKTLVPLDALPPPYITEIYTDYECPERICGDNESSREYAEQIDNIFIKVVFDR</sequence>
<organism evidence="2">
    <name type="scientific">marine metagenome</name>
    <dbReference type="NCBI Taxonomy" id="408172"/>
    <lineage>
        <taxon>unclassified sequences</taxon>
        <taxon>metagenomes</taxon>
        <taxon>ecological metagenomes</taxon>
    </lineage>
</organism>
<keyword evidence="1" id="KW-0472">Membrane</keyword>
<feature type="non-terminal residue" evidence="2">
    <location>
        <position position="178"/>
    </location>
</feature>
<feature type="non-terminal residue" evidence="2">
    <location>
        <position position="1"/>
    </location>
</feature>
<dbReference type="AlphaFoldDB" id="A0A382JR59"/>
<keyword evidence="1" id="KW-0812">Transmembrane</keyword>
<reference evidence="2" key="1">
    <citation type="submission" date="2018-05" db="EMBL/GenBank/DDBJ databases">
        <authorList>
            <person name="Lanie J.A."/>
            <person name="Ng W.-L."/>
            <person name="Kazmierczak K.M."/>
            <person name="Andrzejewski T.M."/>
            <person name="Davidsen T.M."/>
            <person name="Wayne K.J."/>
            <person name="Tettelin H."/>
            <person name="Glass J.I."/>
            <person name="Rusch D."/>
            <person name="Podicherti R."/>
            <person name="Tsui H.-C.T."/>
            <person name="Winkler M.E."/>
        </authorList>
    </citation>
    <scope>NUCLEOTIDE SEQUENCE</scope>
</reference>
<name>A0A382JR59_9ZZZZ</name>
<feature type="transmembrane region" description="Helical" evidence="1">
    <location>
        <begin position="6"/>
        <end position="22"/>
    </location>
</feature>
<protein>
    <submittedName>
        <fullName evidence="2">Uncharacterized protein</fullName>
    </submittedName>
</protein>
<evidence type="ECO:0000256" key="1">
    <source>
        <dbReference type="SAM" id="Phobius"/>
    </source>
</evidence>
<gene>
    <name evidence="2" type="ORF">METZ01_LOCUS266547</name>
</gene>
<accession>A0A382JR59</accession>
<proteinExistence type="predicted"/>
<evidence type="ECO:0000313" key="2">
    <source>
        <dbReference type="EMBL" id="SVC13693.1"/>
    </source>
</evidence>